<dbReference type="InterPro" id="IPR029063">
    <property type="entry name" value="SAM-dependent_MTases_sf"/>
</dbReference>
<evidence type="ECO:0000313" key="7">
    <source>
        <dbReference type="EMBL" id="PAT38837.1"/>
    </source>
</evidence>
<evidence type="ECO:0000256" key="1">
    <source>
        <dbReference type="ARBA" id="ARBA00022490"/>
    </source>
</evidence>
<dbReference type="EC" id="2.1.1.144" evidence="5"/>
<proteinExistence type="inferred from homology"/>
<evidence type="ECO:0000313" key="8">
    <source>
        <dbReference type="Proteomes" id="UP000218644"/>
    </source>
</evidence>
<evidence type="ECO:0000256" key="2">
    <source>
        <dbReference type="ARBA" id="ARBA00022603"/>
    </source>
</evidence>
<dbReference type="InterPro" id="IPR023506">
    <property type="entry name" value="Trans-aconitate_MeTrfase"/>
</dbReference>
<dbReference type="GO" id="GO:0030798">
    <property type="term" value="F:trans-aconitate 2-methyltransferase activity"/>
    <property type="evidence" value="ECO:0007669"/>
    <property type="project" value="UniProtKB-UniRule"/>
</dbReference>
<keyword evidence="3 5" id="KW-0808">Transferase</keyword>
<feature type="domain" description="Methyltransferase" evidence="6">
    <location>
        <begin position="35"/>
        <end position="129"/>
    </location>
</feature>
<accession>A0A2A2AM37</accession>
<comment type="function">
    <text evidence="5">Catalyzes the S-adenosylmethionine monomethyl esterification of trans-aconitate.</text>
</comment>
<sequence length="263" mass="29052">MKPWEPSLYRRFEQERTRPAAELLAQVPLAQARRVVDLGCGPGNSTELLLQRFGQARLLGLDSSAQMLASARARLPQERFANVQFVQGDIATWVPDEPPELIFANASLHWVPEHARLLPRLLAALAPGGVLAVQMPDNLAEPSHQAMRELAAQAPWQAAIGQPEAARTSLLTAAAYYDLLAPQAQSVDVWHTIYQHPMASPAAIVQWLQGSGLRPFVQSLPADLRASYLSAYEQRIAKLYPARSDGTRLLAYPRLFLVARRPS</sequence>
<gene>
    <name evidence="5" type="primary">tam</name>
    <name evidence="7" type="ORF">CK623_12915</name>
</gene>
<dbReference type="HAMAP" id="MF_00560">
    <property type="entry name" value="Tran_acon_Me_trans"/>
    <property type="match status" value="1"/>
</dbReference>
<evidence type="ECO:0000256" key="3">
    <source>
        <dbReference type="ARBA" id="ARBA00022679"/>
    </source>
</evidence>
<evidence type="ECO:0000256" key="5">
    <source>
        <dbReference type="HAMAP-Rule" id="MF_00560"/>
    </source>
</evidence>
<evidence type="ECO:0000256" key="4">
    <source>
        <dbReference type="ARBA" id="ARBA00022691"/>
    </source>
</evidence>
<reference evidence="7 8" key="1">
    <citation type="submission" date="2017-08" db="EMBL/GenBank/DDBJ databases">
        <title>WGS of Clinical strains of the CDC Group NO-1 linked to zoonotic infections in humans.</title>
        <authorList>
            <person name="Bernier A.-M."/>
            <person name="Bernard K."/>
        </authorList>
    </citation>
    <scope>NUCLEOTIDE SEQUENCE [LARGE SCALE GENOMIC DNA]</scope>
    <source>
        <strain evidence="7 8">NML79-0751</strain>
    </source>
</reference>
<dbReference type="Pfam" id="PF13649">
    <property type="entry name" value="Methyltransf_25"/>
    <property type="match status" value="1"/>
</dbReference>
<keyword evidence="4 5" id="KW-0949">S-adenosyl-L-methionine</keyword>
<dbReference type="InterPro" id="IPR023149">
    <property type="entry name" value="Trans_acon_MeTrfase_C"/>
</dbReference>
<name>A0A2A2AM37_9BURK</name>
<keyword evidence="1 5" id="KW-0963">Cytoplasm</keyword>
<dbReference type="PANTHER" id="PTHR43861:SF1">
    <property type="entry name" value="TRANS-ACONITATE 2-METHYLTRANSFERASE"/>
    <property type="match status" value="1"/>
</dbReference>
<dbReference type="EMBL" id="NSJD01000031">
    <property type="protein sequence ID" value="PAT38837.1"/>
    <property type="molecule type" value="Genomic_DNA"/>
</dbReference>
<dbReference type="RefSeq" id="WP_095557787.1">
    <property type="nucleotide sequence ID" value="NZ_NSJD01000031.1"/>
</dbReference>
<dbReference type="NCBIfam" id="NF002463">
    <property type="entry name" value="PRK01683.1"/>
    <property type="match status" value="1"/>
</dbReference>
<dbReference type="InterPro" id="IPR041698">
    <property type="entry name" value="Methyltransf_25"/>
</dbReference>
<dbReference type="Proteomes" id="UP000218644">
    <property type="component" value="Unassembled WGS sequence"/>
</dbReference>
<organism evidence="7 8">
    <name type="scientific">Vandammella animalimorsus</name>
    <dbReference type="NCBI Taxonomy" id="2029117"/>
    <lineage>
        <taxon>Bacteria</taxon>
        <taxon>Pseudomonadati</taxon>
        <taxon>Pseudomonadota</taxon>
        <taxon>Betaproteobacteria</taxon>
        <taxon>Burkholderiales</taxon>
        <taxon>Comamonadaceae</taxon>
        <taxon>Vandammella</taxon>
    </lineage>
</organism>
<comment type="catalytic activity">
    <reaction evidence="5">
        <text>trans-aconitate + S-adenosyl-L-methionine = (E)-3-(methoxycarbonyl)pent-2-enedioate + S-adenosyl-L-homocysteine</text>
        <dbReference type="Rhea" id="RHEA:14969"/>
        <dbReference type="ChEBI" id="CHEBI:15708"/>
        <dbReference type="ChEBI" id="CHEBI:57470"/>
        <dbReference type="ChEBI" id="CHEBI:57856"/>
        <dbReference type="ChEBI" id="CHEBI:59789"/>
        <dbReference type="EC" id="2.1.1.144"/>
    </reaction>
</comment>
<dbReference type="Gene3D" id="3.40.50.150">
    <property type="entry name" value="Vaccinia Virus protein VP39"/>
    <property type="match status" value="1"/>
</dbReference>
<comment type="caution">
    <text evidence="7">The sequence shown here is derived from an EMBL/GenBank/DDBJ whole genome shotgun (WGS) entry which is preliminary data.</text>
</comment>
<evidence type="ECO:0000259" key="6">
    <source>
        <dbReference type="Pfam" id="PF13649"/>
    </source>
</evidence>
<dbReference type="Gene3D" id="1.10.150.290">
    <property type="entry name" value="S-adenosyl-L-methionine-dependent methyltransferases"/>
    <property type="match status" value="1"/>
</dbReference>
<dbReference type="GO" id="GO:0032259">
    <property type="term" value="P:methylation"/>
    <property type="evidence" value="ECO:0007669"/>
    <property type="project" value="UniProtKB-KW"/>
</dbReference>
<dbReference type="AlphaFoldDB" id="A0A2A2AM37"/>
<dbReference type="SUPFAM" id="SSF53335">
    <property type="entry name" value="S-adenosyl-L-methionine-dependent methyltransferases"/>
    <property type="match status" value="1"/>
</dbReference>
<dbReference type="GO" id="GO:0005737">
    <property type="term" value="C:cytoplasm"/>
    <property type="evidence" value="ECO:0007669"/>
    <property type="project" value="UniProtKB-SubCell"/>
</dbReference>
<protein>
    <recommendedName>
        <fullName evidence="5">Trans-aconitate 2-methyltransferase</fullName>
        <ecNumber evidence="5">2.1.1.144</ecNumber>
    </recommendedName>
</protein>
<comment type="similarity">
    <text evidence="5">Belongs to the methyltransferase superfamily. Tam family.</text>
</comment>
<comment type="subcellular location">
    <subcellularLocation>
        <location evidence="5">Cytoplasm</location>
    </subcellularLocation>
</comment>
<dbReference type="CDD" id="cd02440">
    <property type="entry name" value="AdoMet_MTases"/>
    <property type="match status" value="1"/>
</dbReference>
<keyword evidence="2 5" id="KW-0489">Methyltransferase</keyword>
<dbReference type="PANTHER" id="PTHR43861">
    <property type="entry name" value="TRANS-ACONITATE 2-METHYLTRANSFERASE-RELATED"/>
    <property type="match status" value="1"/>
</dbReference>